<dbReference type="EMBL" id="CAADFK010000062">
    <property type="protein sequence ID" value="VFK14488.1"/>
    <property type="molecule type" value="Genomic_DNA"/>
</dbReference>
<evidence type="ECO:0000313" key="1">
    <source>
        <dbReference type="EMBL" id="VFK14488.1"/>
    </source>
</evidence>
<accession>A0A450WBW8</accession>
<gene>
    <name evidence="1" type="ORF">BECKLPF1236B_GA0070989_106222</name>
</gene>
<protein>
    <submittedName>
        <fullName evidence="1">Uncharacterized protein</fullName>
    </submittedName>
</protein>
<name>A0A450WBW8_9GAMM</name>
<organism evidence="1">
    <name type="scientific">Candidatus Kentrum sp. LPFa</name>
    <dbReference type="NCBI Taxonomy" id="2126335"/>
    <lineage>
        <taxon>Bacteria</taxon>
        <taxon>Pseudomonadati</taxon>
        <taxon>Pseudomonadota</taxon>
        <taxon>Gammaproteobacteria</taxon>
        <taxon>Candidatus Kentrum</taxon>
    </lineage>
</organism>
<sequence length="84" mass="9184">MEKKSSPEVEVLISVDESHISQISEIAKQFSSKGLRNAQEMKGIGVISGKFDPDMLNEMRNILGVSAIEVSGEIQIPLPESDIQ</sequence>
<dbReference type="AlphaFoldDB" id="A0A450WBW8"/>
<reference evidence="1" key="1">
    <citation type="submission" date="2019-02" db="EMBL/GenBank/DDBJ databases">
        <authorList>
            <person name="Gruber-Vodicka R. H."/>
            <person name="Seah K. B. B."/>
        </authorList>
    </citation>
    <scope>NUCLEOTIDE SEQUENCE</scope>
    <source>
        <strain evidence="1">BECK_S313</strain>
    </source>
</reference>
<proteinExistence type="predicted"/>